<feature type="region of interest" description="Disordered" evidence="12">
    <location>
        <begin position="104"/>
        <end position="124"/>
    </location>
</feature>
<dbReference type="Proteomes" id="UP001248709">
    <property type="component" value="Unassembled WGS sequence"/>
</dbReference>
<dbReference type="InterPro" id="IPR001996">
    <property type="entry name" value="PTS_IIB_1"/>
</dbReference>
<feature type="transmembrane region" description="Helical" evidence="13">
    <location>
        <begin position="312"/>
        <end position="334"/>
    </location>
</feature>
<keyword evidence="9 13" id="KW-1133">Transmembrane helix</keyword>
<dbReference type="InterPro" id="IPR036878">
    <property type="entry name" value="Glu_permease_IIB"/>
</dbReference>
<evidence type="ECO:0000256" key="5">
    <source>
        <dbReference type="ARBA" id="ARBA00022679"/>
    </source>
</evidence>
<keyword evidence="10 13" id="KW-0472">Membrane</keyword>
<dbReference type="PROSITE" id="PS01035">
    <property type="entry name" value="PTS_EIIB_TYPE_1_CYS"/>
    <property type="match status" value="1"/>
</dbReference>
<feature type="transmembrane region" description="Helical" evidence="13">
    <location>
        <begin position="498"/>
        <end position="519"/>
    </location>
</feature>
<name>A0ABU3H200_9BACL</name>
<evidence type="ECO:0000256" key="9">
    <source>
        <dbReference type="ARBA" id="ARBA00022989"/>
    </source>
</evidence>
<dbReference type="PROSITE" id="PS51103">
    <property type="entry name" value="PTS_EIIC_TYPE_1"/>
    <property type="match status" value="1"/>
</dbReference>
<proteinExistence type="predicted"/>
<evidence type="ECO:0000256" key="13">
    <source>
        <dbReference type="SAM" id="Phobius"/>
    </source>
</evidence>
<comment type="caution">
    <text evidence="16">The sequence shown here is derived from an EMBL/GenBank/DDBJ whole genome shotgun (WGS) entry which is preliminary data.</text>
</comment>
<dbReference type="PANTHER" id="PTHR30175:SF7">
    <property type="entry name" value="NEGATIVE REGULATOR OF SACY ACTIVITY"/>
    <property type="match status" value="1"/>
</dbReference>
<evidence type="ECO:0000256" key="10">
    <source>
        <dbReference type="ARBA" id="ARBA00023136"/>
    </source>
</evidence>
<protein>
    <submittedName>
        <fullName evidence="16">PTS system sucrose-specific IIC component</fullName>
    </submittedName>
</protein>
<evidence type="ECO:0000256" key="6">
    <source>
        <dbReference type="ARBA" id="ARBA00022683"/>
    </source>
</evidence>
<feature type="domain" description="PTS EIIC type-1" evidence="15">
    <location>
        <begin position="175"/>
        <end position="528"/>
    </location>
</feature>
<evidence type="ECO:0000256" key="4">
    <source>
        <dbReference type="ARBA" id="ARBA00022597"/>
    </source>
</evidence>
<feature type="transmembrane region" description="Helical" evidence="13">
    <location>
        <begin position="281"/>
        <end position="300"/>
    </location>
</feature>
<dbReference type="EMBL" id="JAUSUY010000001">
    <property type="protein sequence ID" value="MDT3424854.1"/>
    <property type="molecule type" value="Genomic_DNA"/>
</dbReference>
<evidence type="ECO:0000313" key="16">
    <source>
        <dbReference type="EMBL" id="MDT3424854.1"/>
    </source>
</evidence>
<keyword evidence="17" id="KW-1185">Reference proteome</keyword>
<evidence type="ECO:0000313" key="17">
    <source>
        <dbReference type="Proteomes" id="UP001248709"/>
    </source>
</evidence>
<keyword evidence="5" id="KW-0808">Transferase</keyword>
<dbReference type="InterPro" id="IPR050558">
    <property type="entry name" value="PTS_Sugar-Specific_Components"/>
</dbReference>
<dbReference type="InterPro" id="IPR018113">
    <property type="entry name" value="PTrfase_EIIB_Cys"/>
</dbReference>
<evidence type="ECO:0000259" key="15">
    <source>
        <dbReference type="PROSITE" id="PS51103"/>
    </source>
</evidence>
<evidence type="ECO:0000259" key="14">
    <source>
        <dbReference type="PROSITE" id="PS51098"/>
    </source>
</evidence>
<sequence>MPQGNIHPDQDAGIMKNSHSPAKQLAMRLIELSGGPDNVLEASHCTTRIRLRLRNSDRVDEAALSRLGEVQNVFVHAGQLQIIVGPALVFKVQRQIMRLLEDPGTERAQEAEHPSGPEELTSSARATEPGGMILPYLRRAWNRRTALHQAEAGPFPEAQGSARKGALGKALGMVSLFSDIIVPIIPLFIVVGLLLGLVSMLKAFGAAPPDSMWFQTLSLLTSSAFQVLAVMFGYQAAKRFGGTPVLGAAVGIVMTRLHLLHLAEPGGAAAAAADLTSAPQFGYQGTMIPIILAVLLMTLIEKGLRRIIPATAVLLTVPFLSFVMGCGFAILVIGPLGAELGGFLSGLLEQMFQLGRTLFGLLLGGAYGFIVMTGLHHGIQAIEIGLISNPDIGVNFLLPIWSMANIAQGGAGLAVYARTRDSDLKKIALPASLSAFFGITEPIAFGVNLKLGRPFLGAAAGGAAGGAYVAFHNVVANSFGLTGIPMIAFVVPPGEINFIHYMIGFLLAAGTAFTVTWILGVHKPQAEE</sequence>
<organism evidence="16 17">
    <name type="scientific">Paenibacillus forsythiae</name>
    <dbReference type="NCBI Taxonomy" id="365616"/>
    <lineage>
        <taxon>Bacteria</taxon>
        <taxon>Bacillati</taxon>
        <taxon>Bacillota</taxon>
        <taxon>Bacilli</taxon>
        <taxon>Bacillales</taxon>
        <taxon>Paenibacillaceae</taxon>
        <taxon>Paenibacillus</taxon>
    </lineage>
</organism>
<dbReference type="PROSITE" id="PS51098">
    <property type="entry name" value="PTS_EIIB_TYPE_1"/>
    <property type="match status" value="1"/>
</dbReference>
<feature type="transmembrane region" description="Helical" evidence="13">
    <location>
        <begin position="213"/>
        <end position="234"/>
    </location>
</feature>
<feature type="domain" description="PTS EIIB type-1" evidence="14">
    <location>
        <begin position="23"/>
        <end position="106"/>
    </location>
</feature>
<comment type="subcellular location">
    <subcellularLocation>
        <location evidence="1">Cell membrane</location>
        <topology evidence="1">Multi-pass membrane protein</topology>
    </subcellularLocation>
</comment>
<keyword evidence="2" id="KW-0813">Transport</keyword>
<dbReference type="InterPro" id="IPR013013">
    <property type="entry name" value="PTS_EIIC_1"/>
</dbReference>
<reference evidence="16 17" key="1">
    <citation type="submission" date="2023-07" db="EMBL/GenBank/DDBJ databases">
        <title>Genomic Encyclopedia of Type Strains, Phase IV (KMG-IV): sequencing the most valuable type-strain genomes for metagenomic binning, comparative biology and taxonomic classification.</title>
        <authorList>
            <person name="Goeker M."/>
        </authorList>
    </citation>
    <scope>NUCLEOTIDE SEQUENCE [LARGE SCALE GENOMIC DNA]</scope>
    <source>
        <strain evidence="16 17">T98</strain>
    </source>
</reference>
<keyword evidence="3" id="KW-1003">Cell membrane</keyword>
<keyword evidence="6" id="KW-0598">Phosphotransferase system</keyword>
<evidence type="ECO:0000256" key="2">
    <source>
        <dbReference type="ARBA" id="ARBA00022448"/>
    </source>
</evidence>
<evidence type="ECO:0000256" key="7">
    <source>
        <dbReference type="ARBA" id="ARBA00022692"/>
    </source>
</evidence>
<accession>A0ABU3H200</accession>
<evidence type="ECO:0000256" key="8">
    <source>
        <dbReference type="ARBA" id="ARBA00022777"/>
    </source>
</evidence>
<dbReference type="CDD" id="cd00212">
    <property type="entry name" value="PTS_IIB_glc"/>
    <property type="match status" value="1"/>
</dbReference>
<keyword evidence="8" id="KW-0418">Kinase</keyword>
<gene>
    <name evidence="16" type="ORF">J2Z22_000366</name>
</gene>
<dbReference type="SUPFAM" id="SSF55604">
    <property type="entry name" value="Glucose permease domain IIB"/>
    <property type="match status" value="1"/>
</dbReference>
<keyword evidence="4" id="KW-0762">Sugar transport</keyword>
<dbReference type="Pfam" id="PF02378">
    <property type="entry name" value="PTS_EIIC"/>
    <property type="match status" value="1"/>
</dbReference>
<evidence type="ECO:0000256" key="1">
    <source>
        <dbReference type="ARBA" id="ARBA00004651"/>
    </source>
</evidence>
<dbReference type="Pfam" id="PF00367">
    <property type="entry name" value="PTS_EIIB"/>
    <property type="match status" value="1"/>
</dbReference>
<feature type="transmembrane region" description="Helical" evidence="13">
    <location>
        <begin position="354"/>
        <end position="375"/>
    </location>
</feature>
<keyword evidence="7 13" id="KW-0812">Transmembrane</keyword>
<dbReference type="RefSeq" id="WP_312000668.1">
    <property type="nucleotide sequence ID" value="NZ_JAUSUY010000001.1"/>
</dbReference>
<feature type="transmembrane region" description="Helical" evidence="13">
    <location>
        <begin position="180"/>
        <end position="201"/>
    </location>
</feature>
<dbReference type="InterPro" id="IPR003352">
    <property type="entry name" value="PTS_EIIC"/>
</dbReference>
<dbReference type="PANTHER" id="PTHR30175">
    <property type="entry name" value="PHOSPHOTRANSFERASE SYSTEM TRANSPORT PROTEIN"/>
    <property type="match status" value="1"/>
</dbReference>
<feature type="compositionally biased region" description="Basic and acidic residues" evidence="12">
    <location>
        <begin position="104"/>
        <end position="116"/>
    </location>
</feature>
<feature type="active site" description="Phosphocysteine intermediate; for EIIB activity" evidence="11">
    <location>
        <position position="45"/>
    </location>
</feature>
<evidence type="ECO:0000256" key="11">
    <source>
        <dbReference type="PROSITE-ProRule" id="PRU00421"/>
    </source>
</evidence>
<evidence type="ECO:0000256" key="3">
    <source>
        <dbReference type="ARBA" id="ARBA00022475"/>
    </source>
</evidence>
<dbReference type="Gene3D" id="3.30.1360.60">
    <property type="entry name" value="Glucose permease domain IIB"/>
    <property type="match status" value="1"/>
</dbReference>
<feature type="transmembrane region" description="Helical" evidence="13">
    <location>
        <begin position="427"/>
        <end position="447"/>
    </location>
</feature>
<evidence type="ECO:0000256" key="12">
    <source>
        <dbReference type="SAM" id="MobiDB-lite"/>
    </source>
</evidence>
<feature type="transmembrane region" description="Helical" evidence="13">
    <location>
        <begin position="241"/>
        <end position="261"/>
    </location>
</feature>